<keyword evidence="1" id="KW-0929">Antimicrobial</keyword>
<organism evidence="2 3">
    <name type="scientific">Brevundimonas nasdae</name>
    <dbReference type="NCBI Taxonomy" id="172043"/>
    <lineage>
        <taxon>Bacteria</taxon>
        <taxon>Pseudomonadati</taxon>
        <taxon>Pseudomonadota</taxon>
        <taxon>Alphaproteobacteria</taxon>
        <taxon>Caulobacterales</taxon>
        <taxon>Caulobacteraceae</taxon>
        <taxon>Brevundimonas</taxon>
    </lineage>
</organism>
<keyword evidence="3" id="KW-1185">Reference proteome</keyword>
<comment type="similarity">
    <text evidence="1">Belongs to the glycosyl hydrolase 24 family.</text>
</comment>
<dbReference type="PANTHER" id="PTHR38107:SF3">
    <property type="entry name" value="LYSOZYME RRRD-RELATED"/>
    <property type="match status" value="1"/>
</dbReference>
<dbReference type="RefSeq" id="WP_219353677.1">
    <property type="nucleotide sequence ID" value="NZ_CP080034.1"/>
</dbReference>
<keyword evidence="1" id="KW-0326">Glycosidase</keyword>
<protein>
    <recommendedName>
        <fullName evidence="1">Lysozyme</fullName>
        <ecNumber evidence="1">3.2.1.17</ecNumber>
    </recommendedName>
</protein>
<gene>
    <name evidence="2" type="ORF">KWG56_03140</name>
</gene>
<dbReference type="PANTHER" id="PTHR38107">
    <property type="match status" value="1"/>
</dbReference>
<reference evidence="2 3" key="1">
    <citation type="submission" date="2021-07" db="EMBL/GenBank/DDBJ databases">
        <title>Isolation and characterization of bacteria from a gold mining with a capacity of golden bioaccumulation.</title>
        <authorList>
            <person name="Yang X.J."/>
        </authorList>
    </citation>
    <scope>NUCLEOTIDE SEQUENCE [LARGE SCALE GENOMIC DNA]</scope>
    <source>
        <strain evidence="2 3">Au29</strain>
    </source>
</reference>
<keyword evidence="1" id="KW-0378">Hydrolase</keyword>
<name>A0ABX8TKV5_9CAUL</name>
<dbReference type="EMBL" id="CP080034">
    <property type="protein sequence ID" value="QYC11020.1"/>
    <property type="molecule type" value="Genomic_DNA"/>
</dbReference>
<dbReference type="InterPro" id="IPR002196">
    <property type="entry name" value="Glyco_hydro_24"/>
</dbReference>
<dbReference type="CDD" id="cd00737">
    <property type="entry name" value="lyz_endolysin_autolysin"/>
    <property type="match status" value="1"/>
</dbReference>
<evidence type="ECO:0000313" key="3">
    <source>
        <dbReference type="Proteomes" id="UP000824334"/>
    </source>
</evidence>
<dbReference type="InterPro" id="IPR051018">
    <property type="entry name" value="Bacteriophage_GH24"/>
</dbReference>
<dbReference type="Proteomes" id="UP000824334">
    <property type="component" value="Chromosome"/>
</dbReference>
<dbReference type="GeneID" id="94374244"/>
<dbReference type="Pfam" id="PF00959">
    <property type="entry name" value="Phage_lysozyme"/>
    <property type="match status" value="1"/>
</dbReference>
<evidence type="ECO:0000256" key="1">
    <source>
        <dbReference type="RuleBase" id="RU003788"/>
    </source>
</evidence>
<dbReference type="InterPro" id="IPR033907">
    <property type="entry name" value="Endolysin_autolysin"/>
</dbReference>
<keyword evidence="1" id="KW-0081">Bacteriolytic enzyme</keyword>
<proteinExistence type="inferred from homology"/>
<sequence>MTDIKSASTPAWAKVTARVALELIEHEAIVLEAYKDSADVWTWGVGVTNASGHQVHPRYLDKPATLERALEIFVWLLTEKYVPAVVAAFKGATLTEAQFAAALSFHYNTGAIGRAEWVKSWKAGKVATARTEIMNWRNPPEIIGRRTAERDLFFSGKWSAKGLAKVYSVRKPSYQPDFRNVRMVDIRKALDVVIA</sequence>
<evidence type="ECO:0000313" key="2">
    <source>
        <dbReference type="EMBL" id="QYC11020.1"/>
    </source>
</evidence>
<accession>A0ABX8TKV5</accession>
<dbReference type="EC" id="3.2.1.17" evidence="1"/>
<comment type="catalytic activity">
    <reaction evidence="1">
        <text>Hydrolysis of (1-&gt;4)-beta-linkages between N-acetylmuramic acid and N-acetyl-D-glucosamine residues in a peptidoglycan and between N-acetyl-D-glucosamine residues in chitodextrins.</text>
        <dbReference type="EC" id="3.2.1.17"/>
    </reaction>
</comment>